<dbReference type="EMBL" id="FMTY01000001">
    <property type="protein sequence ID" value="SCW99787.1"/>
    <property type="molecule type" value="Genomic_DNA"/>
</dbReference>
<dbReference type="InterPro" id="IPR036594">
    <property type="entry name" value="Meth_synthase_dom"/>
</dbReference>
<dbReference type="GO" id="GO:0006355">
    <property type="term" value="P:regulation of DNA-templated transcription"/>
    <property type="evidence" value="ECO:0007669"/>
    <property type="project" value="InterPro"/>
</dbReference>
<dbReference type="GO" id="GO:0003677">
    <property type="term" value="F:DNA binding"/>
    <property type="evidence" value="ECO:0007669"/>
    <property type="project" value="InterPro"/>
</dbReference>
<dbReference type="AlphaFoldDB" id="A0A1G4V1Q3"/>
<accession>A0A1G4V1Q3</accession>
<dbReference type="Gene3D" id="1.10.1240.10">
    <property type="entry name" value="Methionine synthase domain"/>
    <property type="match status" value="1"/>
</dbReference>
<gene>
    <name evidence="2" type="ORF">SAMN02927925_00031</name>
</gene>
<dbReference type="Gene3D" id="1.10.1660.10">
    <property type="match status" value="1"/>
</dbReference>
<evidence type="ECO:0000313" key="2">
    <source>
        <dbReference type="EMBL" id="SCW99787.1"/>
    </source>
</evidence>
<dbReference type="STRING" id="329186.SAMN02927925_00031"/>
<dbReference type="Gene3D" id="3.40.50.280">
    <property type="entry name" value="Cobalamin-binding domain"/>
    <property type="match status" value="1"/>
</dbReference>
<name>A0A1G4V1Q3_9FLAO</name>
<dbReference type="InterPro" id="IPR003759">
    <property type="entry name" value="Cbl-bd_cap"/>
</dbReference>
<proteinExistence type="predicted"/>
<dbReference type="CDD" id="cd01104">
    <property type="entry name" value="HTH_MlrA-CarA"/>
    <property type="match status" value="1"/>
</dbReference>
<organism evidence="2 3">
    <name type="scientific">Flavobacterium saliperosum</name>
    <dbReference type="NCBI Taxonomy" id="329186"/>
    <lineage>
        <taxon>Bacteria</taxon>
        <taxon>Pseudomonadati</taxon>
        <taxon>Bacteroidota</taxon>
        <taxon>Flavobacteriia</taxon>
        <taxon>Flavobacteriales</taxon>
        <taxon>Flavobacteriaceae</taxon>
        <taxon>Flavobacterium</taxon>
    </lineage>
</organism>
<evidence type="ECO:0000313" key="3">
    <source>
        <dbReference type="Proteomes" id="UP000182124"/>
    </source>
</evidence>
<dbReference type="InterPro" id="IPR009061">
    <property type="entry name" value="DNA-bd_dom_put_sf"/>
</dbReference>
<dbReference type="InterPro" id="IPR000551">
    <property type="entry name" value="MerR-type_HTH_dom"/>
</dbReference>
<reference evidence="2 3" key="1">
    <citation type="submission" date="2016-10" db="EMBL/GenBank/DDBJ databases">
        <authorList>
            <person name="de Groot N.N."/>
        </authorList>
    </citation>
    <scope>NUCLEOTIDE SEQUENCE [LARGE SCALE GENOMIC DNA]</scope>
    <source>
        <strain evidence="2 3">CGMCC 1.3801</strain>
    </source>
</reference>
<dbReference type="eggNOG" id="COG0789">
    <property type="taxonomic scope" value="Bacteria"/>
</dbReference>
<sequence length="309" mass="36000">MFNEIKKKMNVVKSVFSIKDLENLSGIKAHTIRIWEKRYNILEPMRTDTNIRSYDLTNLQKLLNICLLIQHGYKISRISTFSNEKIAGMVNEISSEKNTKSHAISAFKIAMMNFDQTAFLKTYDELLNEKKFSTVFYDVFIPLLEELGLLWQTATISPAHEHFISHLIKQKLLINIEKLQRTNSEKSDRVFVLYLPSNEIHELGLLYLNYEILHNGYKTIFLGSSIPTECLLDVKKYFNNITFVTYITVEPNPEHVNDYIQTVNDTVLNDSDSKLYVLGRMTEFVDNHRLSEKTRVFQTIGELSKELKI</sequence>
<dbReference type="Pfam" id="PF02607">
    <property type="entry name" value="B12-binding_2"/>
    <property type="match status" value="1"/>
</dbReference>
<feature type="domain" description="HTH merR-type" evidence="1">
    <location>
        <begin position="16"/>
        <end position="85"/>
    </location>
</feature>
<dbReference type="SMART" id="SM00422">
    <property type="entry name" value="HTH_MERR"/>
    <property type="match status" value="1"/>
</dbReference>
<evidence type="ECO:0000259" key="1">
    <source>
        <dbReference type="SMART" id="SM00422"/>
    </source>
</evidence>
<dbReference type="Pfam" id="PF13411">
    <property type="entry name" value="MerR_1"/>
    <property type="match status" value="1"/>
</dbReference>
<dbReference type="Proteomes" id="UP000182124">
    <property type="component" value="Unassembled WGS sequence"/>
</dbReference>
<protein>
    <submittedName>
        <fullName evidence="2">B12 binding domain-containing protein</fullName>
    </submittedName>
</protein>
<dbReference type="SUPFAM" id="SSF46955">
    <property type="entry name" value="Putative DNA-binding domain"/>
    <property type="match status" value="1"/>
</dbReference>